<dbReference type="SUPFAM" id="SSF53933">
    <property type="entry name" value="Microbial ribonucleases"/>
    <property type="match status" value="1"/>
</dbReference>
<evidence type="ECO:0000256" key="3">
    <source>
        <dbReference type="SAM" id="SignalP"/>
    </source>
</evidence>
<dbReference type="EMBL" id="NRDI02000012">
    <property type="protein sequence ID" value="KAI1512265.1"/>
    <property type="molecule type" value="Genomic_DNA"/>
</dbReference>
<dbReference type="Proteomes" id="UP000249757">
    <property type="component" value="Unassembled WGS sequence"/>
</dbReference>
<accession>A0A2W1FKV8</accession>
<gene>
    <name evidence="5" type="ORF">Ptr86124_009105</name>
    <name evidence="4" type="ORF">PtrM4_125610</name>
</gene>
<sequence length="161" mass="17424">MYSPNALYTLALMLAAGSFVQASPVDAELAKDSVMLDRRATVDCGGGFRFLTAAQNKCYTDAINHLNANPPTTVTGNNGKAYPEYYGDQPNVAGIPASCKENYNDLRIYPCYVQDTTTFVTGSNPGLDRVVISRHTDGTKERCGLITHRGADSGQFKWCGI</sequence>
<dbReference type="OrthoDB" id="3767482at2759"/>
<keyword evidence="1" id="KW-0540">Nuclease</keyword>
<evidence type="ECO:0000313" key="6">
    <source>
        <dbReference type="Proteomes" id="UP000245464"/>
    </source>
</evidence>
<proteinExistence type="predicted"/>
<dbReference type="InterPro" id="IPR016191">
    <property type="entry name" value="Ribonuclease/ribotoxin"/>
</dbReference>
<keyword evidence="3" id="KW-0732">Signal</keyword>
<reference evidence="5" key="3">
    <citation type="journal article" date="2022" name="bioRxiv">
        <title>A global pangenome for the wheat fungal pathogen Pyrenophora tritici-repentis and prediction of effector protein structural homology.</title>
        <authorList>
            <person name="Moolhuijzen P."/>
            <person name="See P.T."/>
            <person name="Shi G."/>
            <person name="Powell H.R."/>
            <person name="Cockram J."/>
            <person name="Jorgensen L.N."/>
            <person name="Benslimane H."/>
            <person name="Strelkov S.E."/>
            <person name="Turner J."/>
            <person name="Liu Z."/>
            <person name="Moffat C.S."/>
        </authorList>
    </citation>
    <scope>NUCLEOTIDE SEQUENCE</scope>
    <source>
        <strain evidence="5">86-124</strain>
    </source>
</reference>
<keyword evidence="7" id="KW-1185">Reference proteome</keyword>
<dbReference type="InterPro" id="IPR000026">
    <property type="entry name" value="N1-like"/>
</dbReference>
<comment type="caution">
    <text evidence="4">The sequence shown here is derived from an EMBL/GenBank/DDBJ whole genome shotgun (WGS) entry which is preliminary data.</text>
</comment>
<reference evidence="5" key="2">
    <citation type="submission" date="2021-05" db="EMBL/GenBank/DDBJ databases">
        <authorList>
            <person name="Moolhuijzen P.M."/>
            <person name="Moffat C.S."/>
        </authorList>
    </citation>
    <scope>NUCLEOTIDE SEQUENCE</scope>
    <source>
        <strain evidence="5">86-124</strain>
    </source>
</reference>
<dbReference type="Pfam" id="PF00545">
    <property type="entry name" value="Ribonuclease"/>
    <property type="match status" value="1"/>
</dbReference>
<evidence type="ECO:0000256" key="1">
    <source>
        <dbReference type="ARBA" id="ARBA00022722"/>
    </source>
</evidence>
<feature type="signal peptide" evidence="3">
    <location>
        <begin position="1"/>
        <end position="22"/>
    </location>
</feature>
<evidence type="ECO:0000256" key="2">
    <source>
        <dbReference type="ARBA" id="ARBA00022801"/>
    </source>
</evidence>
<dbReference type="AlphaFoldDB" id="A0A2W1FKV8"/>
<protein>
    <submittedName>
        <fullName evidence="4">Uncharacterized protein</fullName>
    </submittedName>
</protein>
<reference evidence="7" key="4">
    <citation type="journal article" date="2022" name="Microb. Genom.">
        <title>A global pangenome for the wheat fungal pathogen Pyrenophora tritici-repentis and prediction of effector protein structural homology.</title>
        <authorList>
            <person name="Moolhuijzen P.M."/>
            <person name="See P.T."/>
            <person name="Shi G."/>
            <person name="Powell H.R."/>
            <person name="Cockram J."/>
            <person name="Jorgensen L.N."/>
            <person name="Benslimane H."/>
            <person name="Strelkov S.E."/>
            <person name="Turner J."/>
            <person name="Liu Z."/>
            <person name="Moffat C.S."/>
        </authorList>
    </citation>
    <scope>NUCLEOTIDE SEQUENCE [LARGE SCALE GENOMIC DNA]</scope>
</reference>
<feature type="chain" id="PRO_5042701112" evidence="3">
    <location>
        <begin position="23"/>
        <end position="161"/>
    </location>
</feature>
<dbReference type="GO" id="GO:0016787">
    <property type="term" value="F:hydrolase activity"/>
    <property type="evidence" value="ECO:0007669"/>
    <property type="project" value="UniProtKB-KW"/>
</dbReference>
<keyword evidence="2" id="KW-0378">Hydrolase</keyword>
<dbReference type="Gene3D" id="3.10.450.30">
    <property type="entry name" value="Microbial ribonucleases"/>
    <property type="match status" value="1"/>
</dbReference>
<evidence type="ECO:0000313" key="5">
    <source>
        <dbReference type="EMBL" id="KAI1512265.1"/>
    </source>
</evidence>
<reference evidence="4 6" key="1">
    <citation type="journal article" date="2018" name="BMC Genomics">
        <title>Comparative genomics of the wheat fungal pathogen Pyrenophora tritici-repentis reveals chromosomal variations and genome plasticity.</title>
        <authorList>
            <person name="Moolhuijzen P."/>
            <person name="See P.T."/>
            <person name="Hane J.K."/>
            <person name="Shi G."/>
            <person name="Liu Z."/>
            <person name="Oliver R.P."/>
            <person name="Moffat C.S."/>
        </authorList>
    </citation>
    <scope>NUCLEOTIDE SEQUENCE [LARGE SCALE GENOMIC DNA]</scope>
    <source>
        <strain evidence="4">M4</strain>
    </source>
</reference>
<dbReference type="EMBL" id="NQIK02000007">
    <property type="protein sequence ID" value="KAF7567948.1"/>
    <property type="molecule type" value="Genomic_DNA"/>
</dbReference>
<name>A0A2W1FKV8_9PLEO</name>
<organism evidence="4 6">
    <name type="scientific">Pyrenophora tritici-repentis</name>
    <dbReference type="NCBI Taxonomy" id="45151"/>
    <lineage>
        <taxon>Eukaryota</taxon>
        <taxon>Fungi</taxon>
        <taxon>Dikarya</taxon>
        <taxon>Ascomycota</taxon>
        <taxon>Pezizomycotina</taxon>
        <taxon>Dothideomycetes</taxon>
        <taxon>Pleosporomycetidae</taxon>
        <taxon>Pleosporales</taxon>
        <taxon>Pleosporineae</taxon>
        <taxon>Pleosporaceae</taxon>
        <taxon>Pyrenophora</taxon>
    </lineage>
</organism>
<evidence type="ECO:0000313" key="4">
    <source>
        <dbReference type="EMBL" id="KAF7567948.1"/>
    </source>
</evidence>
<evidence type="ECO:0000313" key="7">
    <source>
        <dbReference type="Proteomes" id="UP000249757"/>
    </source>
</evidence>
<dbReference type="GO" id="GO:0004521">
    <property type="term" value="F:RNA endonuclease activity"/>
    <property type="evidence" value="ECO:0007669"/>
    <property type="project" value="InterPro"/>
</dbReference>
<dbReference type="Proteomes" id="UP000245464">
    <property type="component" value="Chromosome 7"/>
</dbReference>
<dbReference type="OMA" id="THRGADS"/>
<dbReference type="GO" id="GO:0003723">
    <property type="term" value="F:RNA binding"/>
    <property type="evidence" value="ECO:0007669"/>
    <property type="project" value="InterPro"/>
</dbReference>